<gene>
    <name evidence="2" type="ORF">GCWU000342_01386</name>
</gene>
<dbReference type="Gene3D" id="2.20.25.110">
    <property type="entry name" value="S-adenosyl-L-methionine-dependent methyltransferases"/>
    <property type="match status" value="1"/>
</dbReference>
<organism evidence="2 3">
    <name type="scientific">Shuttleworthella satelles DSM 14600</name>
    <dbReference type="NCBI Taxonomy" id="626523"/>
    <lineage>
        <taxon>Bacteria</taxon>
        <taxon>Bacillati</taxon>
        <taxon>Bacillota</taxon>
        <taxon>Clostridia</taxon>
        <taxon>Lachnospirales</taxon>
        <taxon>Lachnospiraceae</taxon>
        <taxon>Shuttleworthella</taxon>
    </lineage>
</organism>
<dbReference type="InterPro" id="IPR029063">
    <property type="entry name" value="SAM-dependent_MTases_sf"/>
</dbReference>
<evidence type="ECO:0000313" key="3">
    <source>
        <dbReference type="Proteomes" id="UP000003494"/>
    </source>
</evidence>
<dbReference type="eggNOG" id="COG4976">
    <property type="taxonomic scope" value="Bacteria"/>
</dbReference>
<keyword evidence="2" id="KW-0808">Transferase</keyword>
<dbReference type="SUPFAM" id="SSF53335">
    <property type="entry name" value="S-adenosyl-L-methionine-dependent methyltransferases"/>
    <property type="match status" value="1"/>
</dbReference>
<dbReference type="STRING" id="626523.GCWU000342_01386"/>
<dbReference type="GO" id="GO:0008168">
    <property type="term" value="F:methyltransferase activity"/>
    <property type="evidence" value="ECO:0007669"/>
    <property type="project" value="UniProtKB-KW"/>
</dbReference>
<feature type="region of interest" description="Disordered" evidence="1">
    <location>
        <begin position="212"/>
        <end position="236"/>
    </location>
</feature>
<evidence type="ECO:0000256" key="1">
    <source>
        <dbReference type="SAM" id="MobiDB-lite"/>
    </source>
</evidence>
<dbReference type="CDD" id="cd02440">
    <property type="entry name" value="AdoMet_MTases"/>
    <property type="match status" value="1"/>
</dbReference>
<keyword evidence="3" id="KW-1185">Reference proteome</keyword>
<reference evidence="2" key="1">
    <citation type="submission" date="2009-04" db="EMBL/GenBank/DDBJ databases">
        <authorList>
            <person name="Weinstock G."/>
            <person name="Sodergren E."/>
            <person name="Clifton S."/>
            <person name="Fulton L."/>
            <person name="Fulton B."/>
            <person name="Courtney L."/>
            <person name="Fronick C."/>
            <person name="Harrison M."/>
            <person name="Strong C."/>
            <person name="Farmer C."/>
            <person name="Delahaunty K."/>
            <person name="Markovic C."/>
            <person name="Hall O."/>
            <person name="Minx P."/>
            <person name="Tomlinson C."/>
            <person name="Mitreva M."/>
            <person name="Nelson J."/>
            <person name="Hou S."/>
            <person name="Wollam A."/>
            <person name="Pepin K.H."/>
            <person name="Johnson M."/>
            <person name="Bhonagiri V."/>
            <person name="Nash W.E."/>
            <person name="Warren W."/>
            <person name="Chinwalla A."/>
            <person name="Mardis E.R."/>
            <person name="Wilson R.K."/>
        </authorList>
    </citation>
    <scope>NUCLEOTIDE SEQUENCE [LARGE SCALE GENOMIC DNA]</scope>
    <source>
        <strain evidence="2">DSM 14600</strain>
    </source>
</reference>
<keyword evidence="2" id="KW-0489">Methyltransferase</keyword>
<sequence>MACYESFAEIYDRFMDDVPYDRWRDHLLSIFKEYGIRSGLVAELGCGTGNMTERMAASGYDMTGIDRSTDMLQIAQEKQIRRLLSRESAADSEEKTETAQILYLCQDMRSFELYGTMAGIYAVCDAMNYLLTEEDLLTVLRLVNNYLDPGGVFIFDLVSEAAYRKMGERTIADCRDIGAFIWQNEFDEARRINHYDLEMFIREDAGELAVESSVESSSGKEQGTEEKRDAAGEGREERAYFRRHEEHVTRTYPVDRVICLIKESGLAFEKVLDAETMGEISDRTQRYYFVAREIAKAGSKNTASFRRWK</sequence>
<comment type="caution">
    <text evidence="2">The sequence shown here is derived from an EMBL/GenBank/DDBJ whole genome shotgun (WGS) entry which is preliminary data.</text>
</comment>
<dbReference type="EMBL" id="ACIP02000002">
    <property type="protein sequence ID" value="EEP28576.1"/>
    <property type="molecule type" value="Genomic_DNA"/>
</dbReference>
<accession>C4GBT3</accession>
<name>C4GBT3_9FIRM</name>
<feature type="compositionally biased region" description="Basic and acidic residues" evidence="1">
    <location>
        <begin position="222"/>
        <end position="236"/>
    </location>
</feature>
<dbReference type="Gene3D" id="3.40.50.150">
    <property type="entry name" value="Vaccinia Virus protein VP39"/>
    <property type="match status" value="1"/>
</dbReference>
<dbReference type="GO" id="GO:0032259">
    <property type="term" value="P:methylation"/>
    <property type="evidence" value="ECO:0007669"/>
    <property type="project" value="UniProtKB-KW"/>
</dbReference>
<dbReference type="Proteomes" id="UP000003494">
    <property type="component" value="Unassembled WGS sequence"/>
</dbReference>
<protein>
    <submittedName>
        <fullName evidence="2">Methyltransferase domain protein</fullName>
    </submittedName>
</protein>
<dbReference type="RefSeq" id="WP_006906389.1">
    <property type="nucleotide sequence ID" value="NZ_GG665866.1"/>
</dbReference>
<evidence type="ECO:0000313" key="2">
    <source>
        <dbReference type="EMBL" id="EEP28576.1"/>
    </source>
</evidence>
<dbReference type="HOGENOM" id="CLU_069129_5_0_9"/>
<dbReference type="Pfam" id="PF13489">
    <property type="entry name" value="Methyltransf_23"/>
    <property type="match status" value="1"/>
</dbReference>
<proteinExistence type="predicted"/>
<dbReference type="AlphaFoldDB" id="C4GBT3"/>